<dbReference type="PANTHER" id="PTHR43050:SF1">
    <property type="entry name" value="SERINE RACEMASE"/>
    <property type="match status" value="1"/>
</dbReference>
<gene>
    <name evidence="6" type="ORF">BN869_000005532_1</name>
</gene>
<dbReference type="InterPro" id="IPR001926">
    <property type="entry name" value="TrpB-like_PALP"/>
</dbReference>
<evidence type="ECO:0000256" key="3">
    <source>
        <dbReference type="ARBA" id="ARBA00022898"/>
    </source>
</evidence>
<comment type="cofactor">
    <cofactor evidence="1">
        <name>pyridoxal 5'-phosphate</name>
        <dbReference type="ChEBI" id="CHEBI:597326"/>
    </cofactor>
</comment>
<evidence type="ECO:0000259" key="5">
    <source>
        <dbReference type="Pfam" id="PF00291"/>
    </source>
</evidence>
<dbReference type="GO" id="GO:0005524">
    <property type="term" value="F:ATP binding"/>
    <property type="evidence" value="ECO:0007669"/>
    <property type="project" value="TreeGrafter"/>
</dbReference>
<dbReference type="EMBL" id="CDPU01000014">
    <property type="protein sequence ID" value="CEO49475.1"/>
    <property type="molecule type" value="Genomic_DNA"/>
</dbReference>
<dbReference type="GO" id="GO:0003941">
    <property type="term" value="F:L-serine ammonia-lyase activity"/>
    <property type="evidence" value="ECO:0007669"/>
    <property type="project" value="TreeGrafter"/>
</dbReference>
<dbReference type="GO" id="GO:0008721">
    <property type="term" value="F:D-serine ammonia-lyase activity"/>
    <property type="evidence" value="ECO:0007669"/>
    <property type="project" value="TreeGrafter"/>
</dbReference>
<dbReference type="SUPFAM" id="SSF53686">
    <property type="entry name" value="Tryptophan synthase beta subunit-like PLP-dependent enzymes"/>
    <property type="match status" value="1"/>
</dbReference>
<accession>A0A0B7K3G7</accession>
<dbReference type="Gene3D" id="3.40.50.1100">
    <property type="match status" value="2"/>
</dbReference>
<dbReference type="GO" id="GO:0018114">
    <property type="term" value="F:threonine racemase activity"/>
    <property type="evidence" value="ECO:0007669"/>
    <property type="project" value="TreeGrafter"/>
</dbReference>
<sequence>MADLSTCLPLTRESAIEAHKAIKPLIHLTPVMSSATLNKMASTPKAGGVNPAKPVIRLWFKCENLQRIGAFKARGAFYAIEKLKQDPTWLEGGGMQNGVVGFSSGNHSQALALAARESGVPAYIVMPDIVRPNKIEATKGYGAEVVLCGRFEREIAASRIVTEKGARLVPPFDHPDIILGQASVGLELQEQVKVDAIIAPCSGGGLLSGVALSCEGTGIRVFGAEPEFEGADDVRRGFLAGKRITEVKTSTIADGLMGTVGVHTWGVIYERKLVSAMYAVTEEEILEATKLILERMKLVVEPSAAVPLAVALYNEEFRRMVEEEAGEAGWDIGIVLSGGNVSIEGLANLFAAK</sequence>
<protein>
    <recommendedName>
        <fullName evidence="5">Tryptophan synthase beta chain-like PALP domain-containing protein</fullName>
    </recommendedName>
</protein>
<keyword evidence="4" id="KW-0456">Lyase</keyword>
<feature type="domain" description="Tryptophan synthase beta chain-like PALP" evidence="5">
    <location>
        <begin position="56"/>
        <end position="314"/>
    </location>
</feature>
<evidence type="ECO:0000256" key="4">
    <source>
        <dbReference type="ARBA" id="ARBA00023239"/>
    </source>
</evidence>
<dbReference type="InterPro" id="IPR036052">
    <property type="entry name" value="TrpB-like_PALP_sf"/>
</dbReference>
<dbReference type="GO" id="GO:0030170">
    <property type="term" value="F:pyridoxal phosphate binding"/>
    <property type="evidence" value="ECO:0007669"/>
    <property type="project" value="TreeGrafter"/>
</dbReference>
<dbReference type="PANTHER" id="PTHR43050">
    <property type="entry name" value="SERINE / THREONINE RACEMASE FAMILY MEMBER"/>
    <property type="match status" value="1"/>
</dbReference>
<dbReference type="GO" id="GO:0000287">
    <property type="term" value="F:magnesium ion binding"/>
    <property type="evidence" value="ECO:0007669"/>
    <property type="project" value="TreeGrafter"/>
</dbReference>
<comment type="similarity">
    <text evidence="2">Belongs to the serine/threonine dehydratase family.</text>
</comment>
<organism evidence="6">
    <name type="scientific">Bionectria ochroleuca</name>
    <name type="common">Gliocladium roseum</name>
    <dbReference type="NCBI Taxonomy" id="29856"/>
    <lineage>
        <taxon>Eukaryota</taxon>
        <taxon>Fungi</taxon>
        <taxon>Dikarya</taxon>
        <taxon>Ascomycota</taxon>
        <taxon>Pezizomycotina</taxon>
        <taxon>Sordariomycetes</taxon>
        <taxon>Hypocreomycetidae</taxon>
        <taxon>Hypocreales</taxon>
        <taxon>Bionectriaceae</taxon>
        <taxon>Clonostachys</taxon>
    </lineage>
</organism>
<dbReference type="AlphaFoldDB" id="A0A0B7K3G7"/>
<name>A0A0B7K3G7_BIOOC</name>
<dbReference type="GO" id="GO:0030378">
    <property type="term" value="F:serine racemase activity"/>
    <property type="evidence" value="ECO:0007669"/>
    <property type="project" value="TreeGrafter"/>
</dbReference>
<reference evidence="6" key="1">
    <citation type="submission" date="2015-01" db="EMBL/GenBank/DDBJ databases">
        <authorList>
            <person name="Durling Mikael"/>
        </authorList>
    </citation>
    <scope>NUCLEOTIDE SEQUENCE</scope>
</reference>
<evidence type="ECO:0000256" key="2">
    <source>
        <dbReference type="ARBA" id="ARBA00010869"/>
    </source>
</evidence>
<dbReference type="Pfam" id="PF00291">
    <property type="entry name" value="PALP"/>
    <property type="match status" value="1"/>
</dbReference>
<evidence type="ECO:0000256" key="1">
    <source>
        <dbReference type="ARBA" id="ARBA00001933"/>
    </source>
</evidence>
<dbReference type="CDD" id="cd01562">
    <property type="entry name" value="Thr-dehyd"/>
    <property type="match status" value="1"/>
</dbReference>
<proteinExistence type="inferred from homology"/>
<keyword evidence="3" id="KW-0663">Pyridoxal phosphate</keyword>
<dbReference type="FunFam" id="3.40.50.1100:FF:000005">
    <property type="entry name" value="Threonine dehydratase catabolic"/>
    <property type="match status" value="1"/>
</dbReference>
<evidence type="ECO:0000313" key="6">
    <source>
        <dbReference type="EMBL" id="CEO49475.1"/>
    </source>
</evidence>